<comment type="caution">
    <text evidence="3">The sequence shown here is derived from an EMBL/GenBank/DDBJ whole genome shotgun (WGS) entry which is preliminary data.</text>
</comment>
<dbReference type="InterPro" id="IPR047057">
    <property type="entry name" value="MerR_fam"/>
</dbReference>
<keyword evidence="1" id="KW-0238">DNA-binding</keyword>
<dbReference type="Pfam" id="PF08241">
    <property type="entry name" value="Methyltransf_11"/>
    <property type="match status" value="1"/>
</dbReference>
<keyword evidence="4" id="KW-1185">Reference proteome</keyword>
<name>A0A6N8U494_9FIRM</name>
<dbReference type="GO" id="GO:0003677">
    <property type="term" value="F:DNA binding"/>
    <property type="evidence" value="ECO:0007669"/>
    <property type="project" value="UniProtKB-KW"/>
</dbReference>
<gene>
    <name evidence="3" type="ORF">GSF08_03480</name>
</gene>
<dbReference type="PROSITE" id="PS50937">
    <property type="entry name" value="HTH_MERR_2"/>
    <property type="match status" value="1"/>
</dbReference>
<feature type="domain" description="HTH merR-type" evidence="2">
    <location>
        <begin position="7"/>
        <end position="76"/>
    </location>
</feature>
<protein>
    <submittedName>
        <fullName evidence="3">Methyltransferase domain-containing protein</fullName>
    </submittedName>
</protein>
<dbReference type="CDD" id="cd01106">
    <property type="entry name" value="HTH_TipAL-Mta"/>
    <property type="match status" value="1"/>
</dbReference>
<dbReference type="InterPro" id="IPR009061">
    <property type="entry name" value="DNA-bd_dom_put_sf"/>
</dbReference>
<accession>A0A6N8U494</accession>
<keyword evidence="3" id="KW-0808">Transferase</keyword>
<dbReference type="InterPro" id="IPR029063">
    <property type="entry name" value="SAM-dependent_MTases_sf"/>
</dbReference>
<dbReference type="PANTHER" id="PTHR30204">
    <property type="entry name" value="REDOX-CYCLING DRUG-SENSING TRANSCRIPTIONAL ACTIVATOR SOXR"/>
    <property type="match status" value="1"/>
</dbReference>
<evidence type="ECO:0000313" key="3">
    <source>
        <dbReference type="EMBL" id="MXQ72996.1"/>
    </source>
</evidence>
<dbReference type="Gene3D" id="1.10.1660.10">
    <property type="match status" value="1"/>
</dbReference>
<dbReference type="SUPFAM" id="SSF46955">
    <property type="entry name" value="Putative DNA-binding domain"/>
    <property type="match status" value="1"/>
</dbReference>
<dbReference type="PANTHER" id="PTHR30204:SF96">
    <property type="entry name" value="CHROMOSOME-ANCHORING PROTEIN RACA"/>
    <property type="match status" value="1"/>
</dbReference>
<reference evidence="3 4" key="2">
    <citation type="submission" date="2020-01" db="EMBL/GenBank/DDBJ databases">
        <title>Clostridiaceae sp. nov. isolated from the gut of human by culturomics.</title>
        <authorList>
            <person name="Chang Y."/>
        </authorList>
    </citation>
    <scope>NUCLEOTIDE SEQUENCE [LARGE SCALE GENOMIC DNA]</scope>
    <source>
        <strain evidence="3 4">DONG20-135</strain>
    </source>
</reference>
<dbReference type="GO" id="GO:0003700">
    <property type="term" value="F:DNA-binding transcription factor activity"/>
    <property type="evidence" value="ECO:0007669"/>
    <property type="project" value="InterPro"/>
</dbReference>
<dbReference type="SMART" id="SM00422">
    <property type="entry name" value="HTH_MERR"/>
    <property type="match status" value="1"/>
</dbReference>
<evidence type="ECO:0000313" key="4">
    <source>
        <dbReference type="Proteomes" id="UP000434036"/>
    </source>
</evidence>
<sequence length="390" mass="45548">MSQNVQFYTTGKFSKLAGVTPRTLRYYDKIGLLKPSSVAENGYRIYTDMDLLRIQKILSLRELGFSISEIFPLILDDSEKNMEDSINFQIELITKKIQQLDTFRHALKNISTSLIQKDFEWNRIIELINLIKAENVLVEHYQNTANLNIRIQLHNLFSVNKTGWFKWLFQQIDFKGVNRLLEIGAGNGALWEQMQIDARNREIFLSDKSEGMVEELKKKFKNDFNYLTIDCESIPFKNEYFDAVIANHVLFYVDDLERGLAEIARVLSPAGTLYCSTYGKNHMREIRELVKEYDPRIQLSKNDLFERFGLEQGRTLLEPYFSNIEVYVYPDELIVYDVKPLINYIMSCHGNQNEILGKDVNKFGRFLQKKMDEKGYLKITKSAGVFIAKK</sequence>
<proteinExistence type="predicted"/>
<keyword evidence="3" id="KW-0489">Methyltransferase</keyword>
<evidence type="ECO:0000256" key="1">
    <source>
        <dbReference type="ARBA" id="ARBA00023125"/>
    </source>
</evidence>
<dbReference type="Gene3D" id="3.40.50.150">
    <property type="entry name" value="Vaccinia Virus protein VP39"/>
    <property type="match status" value="1"/>
</dbReference>
<dbReference type="CDD" id="cd02440">
    <property type="entry name" value="AdoMet_MTases"/>
    <property type="match status" value="1"/>
</dbReference>
<organism evidence="3 4">
    <name type="scientific">Copranaerobaculum intestinale</name>
    <dbReference type="NCBI Taxonomy" id="2692629"/>
    <lineage>
        <taxon>Bacteria</taxon>
        <taxon>Bacillati</taxon>
        <taxon>Bacillota</taxon>
        <taxon>Erysipelotrichia</taxon>
        <taxon>Erysipelotrichales</taxon>
        <taxon>Erysipelotrichaceae</taxon>
        <taxon>Copranaerobaculum</taxon>
    </lineage>
</organism>
<dbReference type="GO" id="GO:0032259">
    <property type="term" value="P:methylation"/>
    <property type="evidence" value="ECO:0007669"/>
    <property type="project" value="UniProtKB-KW"/>
</dbReference>
<reference evidence="3 4" key="1">
    <citation type="submission" date="2019-12" db="EMBL/GenBank/DDBJ databases">
        <authorList>
            <person name="Yang R."/>
        </authorList>
    </citation>
    <scope>NUCLEOTIDE SEQUENCE [LARGE SCALE GENOMIC DNA]</scope>
    <source>
        <strain evidence="3 4">DONG20-135</strain>
    </source>
</reference>
<dbReference type="AlphaFoldDB" id="A0A6N8U494"/>
<dbReference type="InterPro" id="IPR013216">
    <property type="entry name" value="Methyltransf_11"/>
</dbReference>
<dbReference type="PRINTS" id="PR00040">
    <property type="entry name" value="HTHMERR"/>
</dbReference>
<dbReference type="EMBL" id="WUUQ01000001">
    <property type="protein sequence ID" value="MXQ72996.1"/>
    <property type="molecule type" value="Genomic_DNA"/>
</dbReference>
<dbReference type="InterPro" id="IPR000551">
    <property type="entry name" value="MerR-type_HTH_dom"/>
</dbReference>
<dbReference type="Proteomes" id="UP000434036">
    <property type="component" value="Unassembled WGS sequence"/>
</dbReference>
<dbReference type="GO" id="GO:0008757">
    <property type="term" value="F:S-adenosylmethionine-dependent methyltransferase activity"/>
    <property type="evidence" value="ECO:0007669"/>
    <property type="project" value="InterPro"/>
</dbReference>
<dbReference type="PROSITE" id="PS00552">
    <property type="entry name" value="HTH_MERR_1"/>
    <property type="match status" value="1"/>
</dbReference>
<evidence type="ECO:0000259" key="2">
    <source>
        <dbReference type="PROSITE" id="PS50937"/>
    </source>
</evidence>
<dbReference type="RefSeq" id="WP_160624426.1">
    <property type="nucleotide sequence ID" value="NZ_WUUQ01000001.1"/>
</dbReference>
<dbReference type="Pfam" id="PF13411">
    <property type="entry name" value="MerR_1"/>
    <property type="match status" value="1"/>
</dbReference>
<dbReference type="SUPFAM" id="SSF53335">
    <property type="entry name" value="S-adenosyl-L-methionine-dependent methyltransferases"/>
    <property type="match status" value="1"/>
</dbReference>